<name>A0A1K0G862_9BASI</name>
<feature type="compositionally biased region" description="Polar residues" evidence="6">
    <location>
        <begin position="226"/>
        <end position="236"/>
    </location>
</feature>
<feature type="compositionally biased region" description="Polar residues" evidence="6">
    <location>
        <begin position="1"/>
        <end position="21"/>
    </location>
</feature>
<dbReference type="Gene3D" id="3.30.70.330">
    <property type="match status" value="1"/>
</dbReference>
<evidence type="ECO:0000256" key="6">
    <source>
        <dbReference type="SAM" id="MobiDB-lite"/>
    </source>
</evidence>
<organism evidence="8 9">
    <name type="scientific">Ustilago bromivora</name>
    <dbReference type="NCBI Taxonomy" id="307758"/>
    <lineage>
        <taxon>Eukaryota</taxon>
        <taxon>Fungi</taxon>
        <taxon>Dikarya</taxon>
        <taxon>Basidiomycota</taxon>
        <taxon>Ustilaginomycotina</taxon>
        <taxon>Ustilaginomycetes</taxon>
        <taxon>Ustilaginales</taxon>
        <taxon>Ustilaginaceae</taxon>
        <taxon>Ustilago</taxon>
    </lineage>
</organism>
<dbReference type="CDD" id="cd12355">
    <property type="entry name" value="RRM_RBM18"/>
    <property type="match status" value="1"/>
</dbReference>
<feature type="domain" description="RRM" evidence="7">
    <location>
        <begin position="58"/>
        <end position="139"/>
    </location>
</feature>
<evidence type="ECO:0000313" key="8">
    <source>
        <dbReference type="EMBL" id="SAM83907.1"/>
    </source>
</evidence>
<evidence type="ECO:0000256" key="5">
    <source>
        <dbReference type="PROSITE-ProRule" id="PRU00176"/>
    </source>
</evidence>
<dbReference type="PANTHER" id="PTHR13952">
    <property type="entry name" value="U1 SMALL NUCLEAR RIBONUCLEOPROTEIN 70 KD"/>
    <property type="match status" value="1"/>
</dbReference>
<dbReference type="InterPro" id="IPR012677">
    <property type="entry name" value="Nucleotide-bd_a/b_plait_sf"/>
</dbReference>
<dbReference type="InterPro" id="IPR051183">
    <property type="entry name" value="U1_U11-U12_snRNP_70-35kDa"/>
</dbReference>
<dbReference type="EMBL" id="LT558128">
    <property type="protein sequence ID" value="SAM83907.1"/>
    <property type="molecule type" value="Genomic_DNA"/>
</dbReference>
<dbReference type="InterPro" id="IPR039157">
    <property type="entry name" value="RBM18_RRM"/>
</dbReference>
<keyword evidence="3" id="KW-0539">Nucleus</keyword>
<protein>
    <recommendedName>
        <fullName evidence="2">Probable RNA-binding protein 18</fullName>
    </recommendedName>
    <alternativeName>
        <fullName evidence="4">RNA-binding motif protein 18</fullName>
    </alternativeName>
</protein>
<dbReference type="InterPro" id="IPR000504">
    <property type="entry name" value="RRM_dom"/>
</dbReference>
<feature type="compositionally biased region" description="Basic and acidic residues" evidence="6">
    <location>
        <begin position="158"/>
        <end position="167"/>
    </location>
</feature>
<dbReference type="GO" id="GO:0071011">
    <property type="term" value="C:precatalytic spliceosome"/>
    <property type="evidence" value="ECO:0007669"/>
    <property type="project" value="TreeGrafter"/>
</dbReference>
<feature type="compositionally biased region" description="Polar residues" evidence="6">
    <location>
        <begin position="31"/>
        <end position="52"/>
    </location>
</feature>
<gene>
    <name evidence="8" type="ORF">UBRO_06210</name>
</gene>
<proteinExistence type="predicted"/>
<keyword evidence="5" id="KW-0694">RNA-binding</keyword>
<dbReference type="AlphaFoldDB" id="A0A1K0G862"/>
<dbReference type="Proteomes" id="UP000179920">
    <property type="component" value="Chromosome XII"/>
</dbReference>
<evidence type="ECO:0000256" key="2">
    <source>
        <dbReference type="ARBA" id="ARBA00021141"/>
    </source>
</evidence>
<dbReference type="SMART" id="SM00360">
    <property type="entry name" value="RRM"/>
    <property type="match status" value="1"/>
</dbReference>
<comment type="subcellular location">
    <subcellularLocation>
        <location evidence="1">Nucleus</location>
    </subcellularLocation>
</comment>
<dbReference type="PANTHER" id="PTHR13952:SF6">
    <property type="entry name" value="U11_U12 SMALL NUCLEAR RIBONUCLEOPROTEIN 35 KDA PROTEIN"/>
    <property type="match status" value="1"/>
</dbReference>
<dbReference type="OrthoDB" id="6730379at2759"/>
<dbReference type="GO" id="GO:0017069">
    <property type="term" value="F:snRNA binding"/>
    <property type="evidence" value="ECO:0007669"/>
    <property type="project" value="TreeGrafter"/>
</dbReference>
<accession>A0A1K0G862</accession>
<feature type="compositionally biased region" description="Low complexity" evidence="6">
    <location>
        <begin position="195"/>
        <end position="209"/>
    </location>
</feature>
<feature type="region of interest" description="Disordered" evidence="6">
    <location>
        <begin position="142"/>
        <end position="236"/>
    </location>
</feature>
<evidence type="ECO:0000313" key="9">
    <source>
        <dbReference type="Proteomes" id="UP000179920"/>
    </source>
</evidence>
<sequence length="236" mass="25274">MHTMADNTPPLTSFESHSGSSANTNTNANTYLTRPTTSCSAPSAWTPTSSKTAGKHESRLYIGNLHATVDEYTLISTFSKFGKISKLDFLFHKSGPQRGEARGYAFVEYASAQEALEAVVGAHDKTLRGRKILVKFASKNDESGAASGAVGPQRRDRRAGAENETIKISRQAKQRHGTDAKIAAMEAKLAKMRQAKAPPTAAPSSSMPSGTGKASLPSKPNLKPANETTKSRQQPR</sequence>
<dbReference type="SUPFAM" id="SSF54928">
    <property type="entry name" value="RNA-binding domain, RBD"/>
    <property type="match status" value="1"/>
</dbReference>
<evidence type="ECO:0000259" key="7">
    <source>
        <dbReference type="PROSITE" id="PS50102"/>
    </source>
</evidence>
<dbReference type="GO" id="GO:0003729">
    <property type="term" value="F:mRNA binding"/>
    <property type="evidence" value="ECO:0007669"/>
    <property type="project" value="TreeGrafter"/>
</dbReference>
<dbReference type="InterPro" id="IPR035979">
    <property type="entry name" value="RBD_domain_sf"/>
</dbReference>
<dbReference type="GO" id="GO:0000398">
    <property type="term" value="P:mRNA splicing, via spliceosome"/>
    <property type="evidence" value="ECO:0007669"/>
    <property type="project" value="TreeGrafter"/>
</dbReference>
<feature type="region of interest" description="Disordered" evidence="6">
    <location>
        <begin position="1"/>
        <end position="52"/>
    </location>
</feature>
<dbReference type="Pfam" id="PF00076">
    <property type="entry name" value="RRM_1"/>
    <property type="match status" value="1"/>
</dbReference>
<evidence type="ECO:0000256" key="4">
    <source>
        <dbReference type="ARBA" id="ARBA00030780"/>
    </source>
</evidence>
<evidence type="ECO:0000256" key="1">
    <source>
        <dbReference type="ARBA" id="ARBA00004123"/>
    </source>
</evidence>
<reference evidence="9" key="1">
    <citation type="submission" date="2016-04" db="EMBL/GenBank/DDBJ databases">
        <authorList>
            <person name="Guldener U."/>
            <person name="Guldener U."/>
        </authorList>
    </citation>
    <scope>NUCLEOTIDE SEQUENCE [LARGE SCALE GENOMIC DNA]</scope>
    <source>
        <strain evidence="9">UB2112</strain>
    </source>
</reference>
<dbReference type="PROSITE" id="PS50102">
    <property type="entry name" value="RRM"/>
    <property type="match status" value="1"/>
</dbReference>
<evidence type="ECO:0000256" key="3">
    <source>
        <dbReference type="ARBA" id="ARBA00023242"/>
    </source>
</evidence>